<evidence type="ECO:0000313" key="3">
    <source>
        <dbReference type="Proteomes" id="UP000245577"/>
    </source>
</evidence>
<sequence>MKKCPECGNPSYDGAPVCGNCGYKFPPQRPKNLKTTSIFDETQKRRPKTLKRRTEPSTIEIIRENKLIIGIIVLITIIAICGIVITGTSNQSTSTTSASGAELATYDEYGFSFQYPTTWNQTDGLDEYHETAIFFNAENNTVVEYYNITSDSTSLRDINQERISVAMNDGDYVDTVRTITLDGRNASDIILENADGDYTRYVSLFTDGELFVYKITGDSINSVNSTTINDVIATSHIG</sequence>
<dbReference type="EMBL" id="MZGU01000003">
    <property type="protein sequence ID" value="PWB86744.1"/>
    <property type="molecule type" value="Genomic_DNA"/>
</dbReference>
<dbReference type="Proteomes" id="UP000245577">
    <property type="component" value="Unassembled WGS sequence"/>
</dbReference>
<evidence type="ECO:0000256" key="1">
    <source>
        <dbReference type="SAM" id="Phobius"/>
    </source>
</evidence>
<organism evidence="2 3">
    <name type="scientific">Methanobrevibacter woesei</name>
    <dbReference type="NCBI Taxonomy" id="190976"/>
    <lineage>
        <taxon>Archaea</taxon>
        <taxon>Methanobacteriati</taxon>
        <taxon>Methanobacteriota</taxon>
        <taxon>Methanomada group</taxon>
        <taxon>Methanobacteria</taxon>
        <taxon>Methanobacteriales</taxon>
        <taxon>Methanobacteriaceae</taxon>
        <taxon>Methanobrevibacter</taxon>
    </lineage>
</organism>
<dbReference type="OrthoDB" id="77949at2157"/>
<evidence type="ECO:0000313" key="2">
    <source>
        <dbReference type="EMBL" id="PWB86744.1"/>
    </source>
</evidence>
<dbReference type="AlphaFoldDB" id="A0A2U1S939"/>
<keyword evidence="1" id="KW-0812">Transmembrane</keyword>
<protein>
    <recommendedName>
        <fullName evidence="4">Zinc ribbon domain-containing protein</fullName>
    </recommendedName>
</protein>
<name>A0A2U1S939_9EURY</name>
<feature type="transmembrane region" description="Helical" evidence="1">
    <location>
        <begin position="67"/>
        <end position="87"/>
    </location>
</feature>
<evidence type="ECO:0008006" key="4">
    <source>
        <dbReference type="Google" id="ProtNLM"/>
    </source>
</evidence>
<dbReference type="RefSeq" id="WP_116669269.1">
    <property type="nucleotide sequence ID" value="NZ_CASEFK010000007.1"/>
</dbReference>
<comment type="caution">
    <text evidence="2">The sequence shown here is derived from an EMBL/GenBank/DDBJ whole genome shotgun (WGS) entry which is preliminary data.</text>
</comment>
<dbReference type="Pfam" id="PF18933">
    <property type="entry name" value="PsbP_2"/>
    <property type="match status" value="1"/>
</dbReference>
<keyword evidence="1" id="KW-0472">Membrane</keyword>
<gene>
    <name evidence="2" type="ORF">MBBWO_04580</name>
</gene>
<reference evidence="2 3" key="1">
    <citation type="submission" date="2017-03" db="EMBL/GenBank/DDBJ databases">
        <title>Genome sequence of Methanobrevibacter wosei.</title>
        <authorList>
            <person name="Poehlein A."/>
            <person name="Seedorf H."/>
            <person name="Daniel R."/>
        </authorList>
    </citation>
    <scope>NUCLEOTIDE SEQUENCE [LARGE SCALE GENOMIC DNA]</scope>
    <source>
        <strain evidence="2 3">DSM 11979</strain>
    </source>
</reference>
<proteinExistence type="predicted"/>
<keyword evidence="1" id="KW-1133">Transmembrane helix</keyword>
<keyword evidence="3" id="KW-1185">Reference proteome</keyword>
<accession>A0A2U1S939</accession>